<dbReference type="PROSITE" id="PS00198">
    <property type="entry name" value="4FE4S_FER_1"/>
    <property type="match status" value="2"/>
</dbReference>
<evidence type="ECO:0000256" key="3">
    <source>
        <dbReference type="ARBA" id="ARBA00023004"/>
    </source>
</evidence>
<dbReference type="PANTHER" id="PTHR24960">
    <property type="entry name" value="PHOTOSYSTEM I IRON-SULFUR CENTER-RELATED"/>
    <property type="match status" value="1"/>
</dbReference>
<dbReference type="InterPro" id="IPR050157">
    <property type="entry name" value="PSI_iron-sulfur_center"/>
</dbReference>
<feature type="domain" description="4Fe-4S ferredoxin-type" evidence="5">
    <location>
        <begin position="213"/>
        <end position="243"/>
    </location>
</feature>
<dbReference type="AlphaFoldDB" id="A0A178MIR9"/>
<dbReference type="CDD" id="cd16373">
    <property type="entry name" value="DMSOR_beta_like"/>
    <property type="match status" value="1"/>
</dbReference>
<comment type="caution">
    <text evidence="6">The sequence shown here is derived from an EMBL/GenBank/DDBJ whole genome shotgun (WGS) entry which is preliminary data.</text>
</comment>
<organism evidence="6 7">
    <name type="scientific">Magnetospirillum moscoviense</name>
    <dbReference type="NCBI Taxonomy" id="1437059"/>
    <lineage>
        <taxon>Bacteria</taxon>
        <taxon>Pseudomonadati</taxon>
        <taxon>Pseudomonadota</taxon>
        <taxon>Alphaproteobacteria</taxon>
        <taxon>Rhodospirillales</taxon>
        <taxon>Rhodospirillaceae</taxon>
        <taxon>Magnetospirillum</taxon>
    </lineage>
</organism>
<dbReference type="InterPro" id="IPR017900">
    <property type="entry name" value="4Fe4S_Fe_S_CS"/>
</dbReference>
<evidence type="ECO:0000313" key="6">
    <source>
        <dbReference type="EMBL" id="OAN47904.1"/>
    </source>
</evidence>
<dbReference type="PROSITE" id="PS51318">
    <property type="entry name" value="TAT"/>
    <property type="match status" value="1"/>
</dbReference>
<evidence type="ECO:0000256" key="4">
    <source>
        <dbReference type="ARBA" id="ARBA00023014"/>
    </source>
</evidence>
<dbReference type="Gene3D" id="3.30.70.20">
    <property type="match status" value="2"/>
</dbReference>
<keyword evidence="7" id="KW-1185">Reference proteome</keyword>
<dbReference type="PANTHER" id="PTHR24960:SF79">
    <property type="entry name" value="PHOTOSYSTEM I IRON-SULFUR CENTER"/>
    <property type="match status" value="1"/>
</dbReference>
<name>A0A178MIR9_9PROT</name>
<evidence type="ECO:0000259" key="5">
    <source>
        <dbReference type="PROSITE" id="PS51379"/>
    </source>
</evidence>
<dbReference type="OrthoDB" id="9808559at2"/>
<evidence type="ECO:0000256" key="2">
    <source>
        <dbReference type="ARBA" id="ARBA00022723"/>
    </source>
</evidence>
<dbReference type="Proteomes" id="UP000078543">
    <property type="component" value="Unassembled WGS sequence"/>
</dbReference>
<dbReference type="STRING" id="1437059.A6A05_03510"/>
<dbReference type="InterPro" id="IPR006311">
    <property type="entry name" value="TAT_signal"/>
</dbReference>
<dbReference type="GO" id="GO:0051539">
    <property type="term" value="F:4 iron, 4 sulfur cluster binding"/>
    <property type="evidence" value="ECO:0007669"/>
    <property type="project" value="UniProtKB-KW"/>
</dbReference>
<sequence length="249" mass="27069">MSAKPKPPPHVQLEYRRRFLRSVLLGGLAVGGSLAGWLPLARAHEARLRPPGALDEKQFLASCIKCGQCVQVCPVEAIVLGDITEGFGLGVPHIDARVQACDFSCDAVQCILACPTGALTHTLSKKEEVRMGLARLDKPDICLARQGAGFKGQARGAGFPGIHRYEKVDRWNPIKIADHPYDLEVCDLCVRECPIEGAIRLVPMSDDSADKRRTPEITEKCVGCGMCEMICPTEPAAIVIDARKQWGQS</sequence>
<dbReference type="Pfam" id="PF12838">
    <property type="entry name" value="Fer4_7"/>
    <property type="match status" value="2"/>
</dbReference>
<dbReference type="GO" id="GO:0046872">
    <property type="term" value="F:metal ion binding"/>
    <property type="evidence" value="ECO:0007669"/>
    <property type="project" value="UniProtKB-KW"/>
</dbReference>
<protein>
    <submittedName>
        <fullName evidence="6">4Fe-4S ferredoxin</fullName>
    </submittedName>
</protein>
<evidence type="ECO:0000313" key="7">
    <source>
        <dbReference type="Proteomes" id="UP000078543"/>
    </source>
</evidence>
<keyword evidence="1" id="KW-0004">4Fe-4S</keyword>
<accession>A0A178MIR9</accession>
<keyword evidence="2" id="KW-0479">Metal-binding</keyword>
<keyword evidence="3" id="KW-0408">Iron</keyword>
<dbReference type="InterPro" id="IPR017896">
    <property type="entry name" value="4Fe4S_Fe-S-bd"/>
</dbReference>
<dbReference type="RefSeq" id="WP_068503133.1">
    <property type="nucleotide sequence ID" value="NZ_LWQU01000163.1"/>
</dbReference>
<reference evidence="6 7" key="1">
    <citation type="submission" date="2016-04" db="EMBL/GenBank/DDBJ databases">
        <title>Draft genome sequence of freshwater magnetotactic bacteria Magnetospirillum marisnigri SP-1 and Magnetospirillum moscoviense BB-1.</title>
        <authorList>
            <person name="Koziaeva V."/>
            <person name="Dziuba M.V."/>
            <person name="Ivanov T.M."/>
            <person name="Kuznetsov B."/>
            <person name="Grouzdev D.S."/>
        </authorList>
    </citation>
    <scope>NUCLEOTIDE SEQUENCE [LARGE SCALE GENOMIC DNA]</scope>
    <source>
        <strain evidence="6 7">BB-1</strain>
    </source>
</reference>
<evidence type="ECO:0000256" key="1">
    <source>
        <dbReference type="ARBA" id="ARBA00022485"/>
    </source>
</evidence>
<gene>
    <name evidence="6" type="ORF">A6A05_03510</name>
</gene>
<dbReference type="PROSITE" id="PS51379">
    <property type="entry name" value="4FE4S_FER_2"/>
    <property type="match status" value="3"/>
</dbReference>
<feature type="domain" description="4Fe-4S ferredoxin-type" evidence="5">
    <location>
        <begin position="90"/>
        <end position="124"/>
    </location>
</feature>
<dbReference type="SUPFAM" id="SSF54862">
    <property type="entry name" value="4Fe-4S ferredoxins"/>
    <property type="match status" value="1"/>
</dbReference>
<dbReference type="EMBL" id="LWQU01000163">
    <property type="protein sequence ID" value="OAN47904.1"/>
    <property type="molecule type" value="Genomic_DNA"/>
</dbReference>
<feature type="domain" description="4Fe-4S ferredoxin-type" evidence="5">
    <location>
        <begin position="50"/>
        <end position="83"/>
    </location>
</feature>
<proteinExistence type="predicted"/>
<keyword evidence="4" id="KW-0411">Iron-sulfur</keyword>